<name>W7IZY2_9PSEU</name>
<evidence type="ECO:0000259" key="4">
    <source>
        <dbReference type="Pfam" id="PF13490"/>
    </source>
</evidence>
<keyword evidence="1" id="KW-0805">Transcription regulation</keyword>
<evidence type="ECO:0000256" key="2">
    <source>
        <dbReference type="ARBA" id="ARBA00023163"/>
    </source>
</evidence>
<dbReference type="RefSeq" id="WP_035281730.1">
    <property type="nucleotide sequence ID" value="NZ_AYXG01000083.1"/>
</dbReference>
<keyword evidence="3" id="KW-0812">Transmembrane</keyword>
<feature type="transmembrane region" description="Helical" evidence="3">
    <location>
        <begin position="122"/>
        <end position="142"/>
    </location>
</feature>
<feature type="transmembrane region" description="Helical" evidence="3">
    <location>
        <begin position="95"/>
        <end position="116"/>
    </location>
</feature>
<evidence type="ECO:0000313" key="6">
    <source>
        <dbReference type="Proteomes" id="UP000019277"/>
    </source>
</evidence>
<dbReference type="STRING" id="909613.UO65_2426"/>
<comment type="caution">
    <text evidence="5">The sequence shown here is derived from an EMBL/GenBank/DDBJ whole genome shotgun (WGS) entry which is preliminary data.</text>
</comment>
<dbReference type="InterPro" id="IPR027383">
    <property type="entry name" value="Znf_put"/>
</dbReference>
<accession>W7IZY2</accession>
<evidence type="ECO:0000256" key="1">
    <source>
        <dbReference type="ARBA" id="ARBA00023015"/>
    </source>
</evidence>
<keyword evidence="3" id="KW-0472">Membrane</keyword>
<dbReference type="Pfam" id="PF13490">
    <property type="entry name" value="zf-HC2"/>
    <property type="match status" value="1"/>
</dbReference>
<keyword evidence="6" id="KW-1185">Reference proteome</keyword>
<feature type="domain" description="Putative zinc-finger" evidence="4">
    <location>
        <begin position="11"/>
        <end position="43"/>
    </location>
</feature>
<dbReference type="OrthoDB" id="3424744at2"/>
<dbReference type="AlphaFoldDB" id="W7IZY2"/>
<reference evidence="5 6" key="1">
    <citation type="journal article" date="2014" name="Genome Announc.">
        <title>Draft Genome Sequence of the Antitrypanosomally Active Sponge-Associated Bacterium Actinokineospora sp. Strain EG49.</title>
        <authorList>
            <person name="Harjes J."/>
            <person name="Ryu T."/>
            <person name="Abdelmohsen U.R."/>
            <person name="Moitinho-Silva L."/>
            <person name="Horn H."/>
            <person name="Ravasi T."/>
            <person name="Hentschel U."/>
        </authorList>
    </citation>
    <scope>NUCLEOTIDE SEQUENCE [LARGE SCALE GENOMIC DNA]</scope>
    <source>
        <strain evidence="5 6">EG49</strain>
    </source>
</reference>
<gene>
    <name evidence="5" type="ORF">UO65_2426</name>
</gene>
<evidence type="ECO:0000313" key="5">
    <source>
        <dbReference type="EMBL" id="EWC62247.1"/>
    </source>
</evidence>
<dbReference type="InterPro" id="IPR041916">
    <property type="entry name" value="Anti_sigma_zinc_sf"/>
</dbReference>
<evidence type="ECO:0000256" key="3">
    <source>
        <dbReference type="SAM" id="Phobius"/>
    </source>
</evidence>
<dbReference type="Gene3D" id="1.10.10.1320">
    <property type="entry name" value="Anti-sigma factor, zinc-finger domain"/>
    <property type="match status" value="1"/>
</dbReference>
<keyword evidence="3" id="KW-1133">Transmembrane helix</keyword>
<proteinExistence type="predicted"/>
<keyword evidence="2" id="KW-0804">Transcription</keyword>
<feature type="transmembrane region" description="Helical" evidence="3">
    <location>
        <begin position="219"/>
        <end position="238"/>
    </location>
</feature>
<feature type="transmembrane region" description="Helical" evidence="3">
    <location>
        <begin position="163"/>
        <end position="184"/>
    </location>
</feature>
<dbReference type="eggNOG" id="COG3806">
    <property type="taxonomic scope" value="Bacteria"/>
</dbReference>
<feature type="transmembrane region" description="Helical" evidence="3">
    <location>
        <begin position="190"/>
        <end position="212"/>
    </location>
</feature>
<dbReference type="Proteomes" id="UP000019277">
    <property type="component" value="Unassembled WGS sequence"/>
</dbReference>
<dbReference type="EMBL" id="AYXG01000083">
    <property type="protein sequence ID" value="EWC62247.1"/>
    <property type="molecule type" value="Genomic_DNA"/>
</dbReference>
<protein>
    <submittedName>
        <fullName evidence="5">Putative integral membrane protein</fullName>
    </submittedName>
</protein>
<dbReference type="PATRIC" id="fig|909613.9.peg.2430"/>
<organism evidence="5 6">
    <name type="scientific">Actinokineospora spheciospongiae</name>
    <dbReference type="NCBI Taxonomy" id="909613"/>
    <lineage>
        <taxon>Bacteria</taxon>
        <taxon>Bacillati</taxon>
        <taxon>Actinomycetota</taxon>
        <taxon>Actinomycetes</taxon>
        <taxon>Pseudonocardiales</taxon>
        <taxon>Pseudonocardiaceae</taxon>
        <taxon>Actinokineospora</taxon>
    </lineage>
</organism>
<sequence>MTDNTGAHASRAAIAAYATGDPALPAAAEWAVEAHLETCADCRTHLADAVRIGDPTLDSALRRVWTELDARAPRTPAPGRPAWSRWARTWAPPTLAPRLTTGVLVALVAFLVDLIAPEHTPTPLVLLVAPVAPLFGVAAAWSRRLDPLHELTASTPRAGLAVVLRRTAVVLAAVIPVLAVAGAFTGLNPALWLLPCLAFTTGALALGTVFGVDRAALGLGLLWTALVIAPTLMNLGAPQPLRQAGLPGWAIAAAVAAVVLTARARSFTALSDKN</sequence>
<feature type="transmembrane region" description="Helical" evidence="3">
    <location>
        <begin position="244"/>
        <end position="264"/>
    </location>
</feature>